<dbReference type="EMBL" id="FXAZ01000001">
    <property type="protein sequence ID" value="SMG13083.1"/>
    <property type="molecule type" value="Genomic_DNA"/>
</dbReference>
<sequence length="93" mass="11050">MKLQDALFNWLQMDIVSKNRPQDQAALDTLYFFSAMLEEDHSITNIRAEEDSTQDDTYTITYELDGQQSQVKIDRERAEQLWRDIESNPKYNE</sequence>
<reference evidence="1 2" key="1">
    <citation type="submission" date="2017-04" db="EMBL/GenBank/DDBJ databases">
        <authorList>
            <person name="Afonso C.L."/>
            <person name="Miller P.J."/>
            <person name="Scott M.A."/>
            <person name="Spackman E."/>
            <person name="Goraichik I."/>
            <person name="Dimitrov K.M."/>
            <person name="Suarez D.L."/>
            <person name="Swayne D.E."/>
        </authorList>
    </citation>
    <scope>NUCLEOTIDE SEQUENCE [LARGE SCALE GENOMIC DNA]</scope>
    <source>
        <strain evidence="1 2">11</strain>
    </source>
</reference>
<name>A0A1X7IFX6_9BACL</name>
<evidence type="ECO:0000313" key="1">
    <source>
        <dbReference type="EMBL" id="SMG13083.1"/>
    </source>
</evidence>
<accession>A0A1X7IFX6</accession>
<proteinExistence type="predicted"/>
<protein>
    <submittedName>
        <fullName evidence="1">Uncharacterized protein</fullName>
    </submittedName>
</protein>
<organism evidence="1 2">
    <name type="scientific">Paenibacillus aquistagni</name>
    <dbReference type="NCBI Taxonomy" id="1852522"/>
    <lineage>
        <taxon>Bacteria</taxon>
        <taxon>Bacillati</taxon>
        <taxon>Bacillota</taxon>
        <taxon>Bacilli</taxon>
        <taxon>Bacillales</taxon>
        <taxon>Paenibacillaceae</taxon>
        <taxon>Paenibacillus</taxon>
    </lineage>
</organism>
<keyword evidence="2" id="KW-1185">Reference proteome</keyword>
<gene>
    <name evidence="1" type="ORF">SAMN06295960_0369</name>
</gene>
<dbReference type="RefSeq" id="WP_085492645.1">
    <property type="nucleotide sequence ID" value="NZ_FXAZ01000001.1"/>
</dbReference>
<evidence type="ECO:0000313" key="2">
    <source>
        <dbReference type="Proteomes" id="UP000193834"/>
    </source>
</evidence>
<dbReference type="OrthoDB" id="2692034at2"/>
<dbReference type="AlphaFoldDB" id="A0A1X7IFX6"/>
<dbReference type="Proteomes" id="UP000193834">
    <property type="component" value="Unassembled WGS sequence"/>
</dbReference>
<dbReference type="STRING" id="1852522.SAMN06295960_0369"/>